<dbReference type="FunFam" id="3.30.160.60:FF:000624">
    <property type="entry name" value="zinc finger protein 697"/>
    <property type="match status" value="1"/>
</dbReference>
<feature type="binding site" evidence="15">
    <location>
        <position position="15"/>
    </location>
    <ligand>
        <name>Zn(2+)</name>
        <dbReference type="ChEBI" id="CHEBI:29105"/>
    </ligand>
</feature>
<feature type="binding site" evidence="15">
    <location>
        <position position="60"/>
    </location>
    <ligand>
        <name>Zn(2+)</name>
        <dbReference type="ChEBI" id="CHEBI:29105"/>
    </ligand>
</feature>
<evidence type="ECO:0000256" key="13">
    <source>
        <dbReference type="ARBA" id="ARBA00023242"/>
    </source>
</evidence>
<accession>A0AAW2HJ83</accession>
<dbReference type="Pfam" id="PF00096">
    <property type="entry name" value="zf-C2H2"/>
    <property type="match status" value="8"/>
</dbReference>
<keyword evidence="11" id="KW-0238">DNA-binding</keyword>
<dbReference type="SUPFAM" id="SSF57667">
    <property type="entry name" value="beta-beta-alpha zinc fingers"/>
    <property type="match status" value="5"/>
</dbReference>
<feature type="domain" description="C2H2-type" evidence="16">
    <location>
        <begin position="337"/>
        <end position="365"/>
    </location>
</feature>
<dbReference type="PANTHER" id="PTHR24406">
    <property type="entry name" value="TRANSCRIPTIONAL REPRESSOR CTCFL-RELATED"/>
    <property type="match status" value="1"/>
</dbReference>
<keyword evidence="6" id="KW-0677">Repeat</keyword>
<evidence type="ECO:0000256" key="9">
    <source>
        <dbReference type="ARBA" id="ARBA00022843"/>
    </source>
</evidence>
<comment type="function">
    <text evidence="1">May be involved in transcriptional regulation.</text>
</comment>
<keyword evidence="5 15" id="KW-0479">Metal-binding</keyword>
<evidence type="ECO:0000256" key="14">
    <source>
        <dbReference type="PROSITE-ProRule" id="PRU00042"/>
    </source>
</evidence>
<sequence length="508" mass="58895">MDSAAMKQYFFNNLCRICAEKSTKLIPIFEIKLLALKIYKCLPIKVTSADELPTNICEMCLLKVDESYLLYETCFHADLRLKKLWKDLIKPVEHELFDQNIQGKDILISDENYQPGCTIENNKCQDDEYVLDNAKNIPVSVILVNDSVVFNQGLENQNFQKTSDVLIPSDIIINMGGENDFNILDCDKGPGFENDNMLGNLPETLPNSIENNVQTQELPQTRNVSIPKELVKPEKVDLMPTKVVQESSQEKPFLCDTCGKSFKHSNNLKSHVKIHSAHRKKYTCKICNKSFFTNFFLQEHMNAHTGETPYKCQVCGREFREKVHLRQHKWTHSTEKFLCPVCGNHFNRKGNMTEHIKKYHSSSEEFTCPICAKSFSSQALLKSHHKRHLNKEPYFCSLCGKEFRHSGSLTYHRRTAHTGEKPFQCNYCEERFSLRSVQKIHERKKHTFEYPYKCTFCSRMFNNSSSLKNHSYVHMKEKMFGCDICGKKFSRNSNLLVSFISNVFGYIL</sequence>
<comment type="subcellular location">
    <subcellularLocation>
        <location evidence="2">Nucleus</location>
    </subcellularLocation>
</comment>
<evidence type="ECO:0000256" key="10">
    <source>
        <dbReference type="ARBA" id="ARBA00023015"/>
    </source>
</evidence>
<dbReference type="InterPro" id="IPR012934">
    <property type="entry name" value="Znf_AD"/>
</dbReference>
<dbReference type="EMBL" id="JARGDH010000004">
    <property type="protein sequence ID" value="KAL0269837.1"/>
    <property type="molecule type" value="Genomic_DNA"/>
</dbReference>
<dbReference type="SUPFAM" id="SSF57716">
    <property type="entry name" value="Glucocorticoid receptor-like (DNA-binding domain)"/>
    <property type="match status" value="1"/>
</dbReference>
<protein>
    <recommendedName>
        <fullName evidence="19">Zinc finger protein</fullName>
    </recommendedName>
</protein>
<feature type="domain" description="ZAD" evidence="17">
    <location>
        <begin position="13"/>
        <end position="84"/>
    </location>
</feature>
<evidence type="ECO:0000256" key="11">
    <source>
        <dbReference type="ARBA" id="ARBA00023125"/>
    </source>
</evidence>
<feature type="domain" description="C2H2-type" evidence="16">
    <location>
        <begin position="366"/>
        <end position="393"/>
    </location>
</feature>
<dbReference type="PROSITE" id="PS50157">
    <property type="entry name" value="ZINC_FINGER_C2H2_2"/>
    <property type="match status" value="8"/>
</dbReference>
<gene>
    <name evidence="18" type="ORF">PYX00_007436</name>
</gene>
<feature type="domain" description="C2H2-type" evidence="16">
    <location>
        <begin position="310"/>
        <end position="337"/>
    </location>
</feature>
<evidence type="ECO:0008006" key="19">
    <source>
        <dbReference type="Google" id="ProtNLM"/>
    </source>
</evidence>
<evidence type="ECO:0000259" key="17">
    <source>
        <dbReference type="PROSITE" id="PS51915"/>
    </source>
</evidence>
<evidence type="ECO:0000256" key="12">
    <source>
        <dbReference type="ARBA" id="ARBA00023163"/>
    </source>
</evidence>
<dbReference type="GO" id="GO:0003677">
    <property type="term" value="F:DNA binding"/>
    <property type="evidence" value="ECO:0007669"/>
    <property type="project" value="UniProtKB-KW"/>
</dbReference>
<evidence type="ECO:0000259" key="16">
    <source>
        <dbReference type="PROSITE" id="PS50157"/>
    </source>
</evidence>
<keyword evidence="13" id="KW-0539">Nucleus</keyword>
<comment type="similarity">
    <text evidence="3">Belongs to the krueppel C2H2-type zinc-finger protein family.</text>
</comment>
<feature type="domain" description="C2H2-type" evidence="16">
    <location>
        <begin position="253"/>
        <end position="280"/>
    </location>
</feature>
<dbReference type="InterPro" id="IPR050888">
    <property type="entry name" value="ZnF_C2H2-type_TF"/>
</dbReference>
<comment type="caution">
    <text evidence="18">The sequence shown here is derived from an EMBL/GenBank/DDBJ whole genome shotgun (WGS) entry which is preliminary data.</text>
</comment>
<name>A0AAW2HJ83_9NEOP</name>
<dbReference type="Pfam" id="PF07776">
    <property type="entry name" value="zf-AD"/>
    <property type="match status" value="1"/>
</dbReference>
<dbReference type="SMART" id="SM00355">
    <property type="entry name" value="ZnF_C2H2"/>
    <property type="match status" value="8"/>
</dbReference>
<dbReference type="InterPro" id="IPR036236">
    <property type="entry name" value="Znf_C2H2_sf"/>
</dbReference>
<evidence type="ECO:0000256" key="1">
    <source>
        <dbReference type="ARBA" id="ARBA00003767"/>
    </source>
</evidence>
<feature type="binding site" evidence="15">
    <location>
        <position position="18"/>
    </location>
    <ligand>
        <name>Zn(2+)</name>
        <dbReference type="ChEBI" id="CHEBI:29105"/>
    </ligand>
</feature>
<dbReference type="SMART" id="SM00868">
    <property type="entry name" value="zf-AD"/>
    <property type="match status" value="1"/>
</dbReference>
<reference evidence="18" key="1">
    <citation type="journal article" date="2024" name="Gigascience">
        <title>Chromosome-level genome of the poultry shaft louse Menopon gallinae provides insight into the host-switching and adaptive evolution of parasitic lice.</title>
        <authorList>
            <person name="Xu Y."/>
            <person name="Ma L."/>
            <person name="Liu S."/>
            <person name="Liang Y."/>
            <person name="Liu Q."/>
            <person name="He Z."/>
            <person name="Tian L."/>
            <person name="Duan Y."/>
            <person name="Cai W."/>
            <person name="Li H."/>
            <person name="Song F."/>
        </authorList>
    </citation>
    <scope>NUCLEOTIDE SEQUENCE</scope>
    <source>
        <strain evidence="18">Cailab_2023a</strain>
    </source>
</reference>
<dbReference type="FunFam" id="3.30.160.60:FF:000646">
    <property type="entry name" value="Myeloid zinc finger 1"/>
    <property type="match status" value="1"/>
</dbReference>
<feature type="domain" description="C2H2-type" evidence="16">
    <location>
        <begin position="452"/>
        <end position="479"/>
    </location>
</feature>
<dbReference type="GO" id="GO:0008270">
    <property type="term" value="F:zinc ion binding"/>
    <property type="evidence" value="ECO:0007669"/>
    <property type="project" value="UniProtKB-UniRule"/>
</dbReference>
<evidence type="ECO:0000256" key="3">
    <source>
        <dbReference type="ARBA" id="ARBA00006991"/>
    </source>
</evidence>
<dbReference type="InterPro" id="IPR013087">
    <property type="entry name" value="Znf_C2H2_type"/>
</dbReference>
<keyword evidence="10" id="KW-0805">Transcription regulation</keyword>
<keyword evidence="12" id="KW-0804">Transcription</keyword>
<proteinExistence type="inferred from homology"/>
<organism evidence="18">
    <name type="scientific">Menopon gallinae</name>
    <name type="common">poultry shaft louse</name>
    <dbReference type="NCBI Taxonomy" id="328185"/>
    <lineage>
        <taxon>Eukaryota</taxon>
        <taxon>Metazoa</taxon>
        <taxon>Ecdysozoa</taxon>
        <taxon>Arthropoda</taxon>
        <taxon>Hexapoda</taxon>
        <taxon>Insecta</taxon>
        <taxon>Pterygota</taxon>
        <taxon>Neoptera</taxon>
        <taxon>Paraneoptera</taxon>
        <taxon>Psocodea</taxon>
        <taxon>Troctomorpha</taxon>
        <taxon>Phthiraptera</taxon>
        <taxon>Amblycera</taxon>
        <taxon>Menoponidae</taxon>
        <taxon>Menopon</taxon>
    </lineage>
</organism>
<evidence type="ECO:0000256" key="2">
    <source>
        <dbReference type="ARBA" id="ARBA00004123"/>
    </source>
</evidence>
<keyword evidence="4" id="KW-1017">Isopeptide bond</keyword>
<keyword evidence="7 14" id="KW-0863">Zinc-finger</keyword>
<evidence type="ECO:0000313" key="18">
    <source>
        <dbReference type="EMBL" id="KAL0269837.1"/>
    </source>
</evidence>
<evidence type="ECO:0000256" key="4">
    <source>
        <dbReference type="ARBA" id="ARBA00022499"/>
    </source>
</evidence>
<dbReference type="FunFam" id="3.30.160.60:FF:000325">
    <property type="entry name" value="ZFP90 zinc finger protein"/>
    <property type="match status" value="1"/>
</dbReference>
<dbReference type="PROSITE" id="PS00028">
    <property type="entry name" value="ZINC_FINGER_C2H2_1"/>
    <property type="match status" value="8"/>
</dbReference>
<feature type="domain" description="C2H2-type" evidence="16">
    <location>
        <begin position="394"/>
        <end position="422"/>
    </location>
</feature>
<evidence type="ECO:0000256" key="5">
    <source>
        <dbReference type="ARBA" id="ARBA00022723"/>
    </source>
</evidence>
<feature type="domain" description="C2H2-type" evidence="16">
    <location>
        <begin position="423"/>
        <end position="451"/>
    </location>
</feature>
<dbReference type="FunFam" id="3.30.160.60:FF:001792">
    <property type="entry name" value="Zinc finger and BTB domain-containing 40"/>
    <property type="match status" value="1"/>
</dbReference>
<dbReference type="AlphaFoldDB" id="A0AAW2HJ83"/>
<evidence type="ECO:0000256" key="15">
    <source>
        <dbReference type="PROSITE-ProRule" id="PRU01263"/>
    </source>
</evidence>
<dbReference type="Gene3D" id="3.40.1800.20">
    <property type="match status" value="1"/>
</dbReference>
<evidence type="ECO:0000256" key="8">
    <source>
        <dbReference type="ARBA" id="ARBA00022833"/>
    </source>
</evidence>
<keyword evidence="9" id="KW-0832">Ubl conjugation</keyword>
<feature type="domain" description="C2H2-type" evidence="16">
    <location>
        <begin position="282"/>
        <end position="309"/>
    </location>
</feature>
<evidence type="ECO:0000256" key="7">
    <source>
        <dbReference type="ARBA" id="ARBA00022771"/>
    </source>
</evidence>
<dbReference type="PROSITE" id="PS51915">
    <property type="entry name" value="ZAD"/>
    <property type="match status" value="1"/>
</dbReference>
<dbReference type="GO" id="GO:0005634">
    <property type="term" value="C:nucleus"/>
    <property type="evidence" value="ECO:0007669"/>
    <property type="project" value="UniProtKB-SubCell"/>
</dbReference>
<feature type="binding site" evidence="15">
    <location>
        <position position="57"/>
    </location>
    <ligand>
        <name>Zn(2+)</name>
        <dbReference type="ChEBI" id="CHEBI:29105"/>
    </ligand>
</feature>
<evidence type="ECO:0000256" key="6">
    <source>
        <dbReference type="ARBA" id="ARBA00022737"/>
    </source>
</evidence>
<keyword evidence="8 15" id="KW-0862">Zinc</keyword>
<dbReference type="Gene3D" id="3.30.160.60">
    <property type="entry name" value="Classic Zinc Finger"/>
    <property type="match status" value="8"/>
</dbReference>